<name>A0ABY8WCB5_9ACTN</name>
<protein>
    <submittedName>
        <fullName evidence="2">DNRLRE domain-containing protein</fullName>
    </submittedName>
</protein>
<evidence type="ECO:0000256" key="1">
    <source>
        <dbReference type="SAM" id="MobiDB-lite"/>
    </source>
</evidence>
<proteinExistence type="predicted"/>
<evidence type="ECO:0000313" key="2">
    <source>
        <dbReference type="EMBL" id="WIM95012.1"/>
    </source>
</evidence>
<dbReference type="NCBIfam" id="NF033679">
    <property type="entry name" value="DNRLRE_dom"/>
    <property type="match status" value="1"/>
</dbReference>
<dbReference type="Proteomes" id="UP001240150">
    <property type="component" value="Chromosome"/>
</dbReference>
<reference evidence="2 3" key="1">
    <citation type="submission" date="2023-06" db="EMBL/GenBank/DDBJ databases">
        <authorList>
            <person name="Yushchuk O."/>
            <person name="Binda E."/>
            <person name="Ruckert-Reed C."/>
            <person name="Fedorenko V."/>
            <person name="Kalinowski J."/>
            <person name="Marinelli F."/>
        </authorList>
    </citation>
    <scope>NUCLEOTIDE SEQUENCE [LARGE SCALE GENOMIC DNA]</scope>
    <source>
        <strain evidence="2 3">NRRL 3884</strain>
    </source>
</reference>
<gene>
    <name evidence="2" type="ORF">ACTOB_007073</name>
</gene>
<keyword evidence="3" id="KW-1185">Reference proteome</keyword>
<accession>A0ABY8WCB5</accession>
<sequence>MARRVRAERRMPVRLDSRRLTIAPAQQLLSDPGTIFPVYIDPGLSLNRAGFAVVNSAAPDTSFWNPADDAFVGSWDGGTSRYRSFFSVDLTSTPLADQQIRSATLDLQNIYSATCQPASFEVWSTGVPTAETTWNNQPAWYRGRRADCRSLHTHGRLRLHQFGIPGIHRERNAGELHQGQRNRQIVRPEQALR</sequence>
<feature type="region of interest" description="Disordered" evidence="1">
    <location>
        <begin position="171"/>
        <end position="193"/>
    </location>
</feature>
<organism evidence="2 3">
    <name type="scientific">Actinoplanes oblitus</name>
    <dbReference type="NCBI Taxonomy" id="3040509"/>
    <lineage>
        <taxon>Bacteria</taxon>
        <taxon>Bacillati</taxon>
        <taxon>Actinomycetota</taxon>
        <taxon>Actinomycetes</taxon>
        <taxon>Micromonosporales</taxon>
        <taxon>Micromonosporaceae</taxon>
        <taxon>Actinoplanes</taxon>
    </lineage>
</organism>
<dbReference type="RefSeq" id="WP_284916279.1">
    <property type="nucleotide sequence ID" value="NZ_CP126980.1"/>
</dbReference>
<dbReference type="EMBL" id="CP126980">
    <property type="protein sequence ID" value="WIM95012.1"/>
    <property type="molecule type" value="Genomic_DNA"/>
</dbReference>
<evidence type="ECO:0000313" key="3">
    <source>
        <dbReference type="Proteomes" id="UP001240150"/>
    </source>
</evidence>